<dbReference type="AlphaFoldDB" id="A0AAW1URJ3"/>
<organism evidence="1 2">
    <name type="scientific">Henosepilachna vigintioctopunctata</name>
    <dbReference type="NCBI Taxonomy" id="420089"/>
    <lineage>
        <taxon>Eukaryota</taxon>
        <taxon>Metazoa</taxon>
        <taxon>Ecdysozoa</taxon>
        <taxon>Arthropoda</taxon>
        <taxon>Hexapoda</taxon>
        <taxon>Insecta</taxon>
        <taxon>Pterygota</taxon>
        <taxon>Neoptera</taxon>
        <taxon>Endopterygota</taxon>
        <taxon>Coleoptera</taxon>
        <taxon>Polyphaga</taxon>
        <taxon>Cucujiformia</taxon>
        <taxon>Coccinelloidea</taxon>
        <taxon>Coccinellidae</taxon>
        <taxon>Epilachninae</taxon>
        <taxon>Epilachnini</taxon>
        <taxon>Henosepilachna</taxon>
    </lineage>
</organism>
<name>A0AAW1URJ3_9CUCU</name>
<protein>
    <submittedName>
        <fullName evidence="1">Uncharacterized protein</fullName>
    </submittedName>
</protein>
<gene>
    <name evidence="1" type="ORF">WA026_022214</name>
</gene>
<comment type="caution">
    <text evidence="1">The sequence shown here is derived from an EMBL/GenBank/DDBJ whole genome shotgun (WGS) entry which is preliminary data.</text>
</comment>
<proteinExistence type="predicted"/>
<sequence>MLLPVDYEQLNCVSKSLDVKIIIDGDIVCERVETAKHFSSHFSQSANTLISQCFGSNLSLQPNCVTYLECPIFISALDVEDIINVMNGLKSTNSTSPYGMSSKLIKLIVNVVSLPSNYLVNRSLMDLEFSAPFKDGSCYSSIRKGESSNCGQLQTYSFVD</sequence>
<accession>A0AAW1URJ3</accession>
<evidence type="ECO:0000313" key="2">
    <source>
        <dbReference type="Proteomes" id="UP001431783"/>
    </source>
</evidence>
<dbReference type="Proteomes" id="UP001431783">
    <property type="component" value="Unassembled WGS sequence"/>
</dbReference>
<reference evidence="1 2" key="1">
    <citation type="submission" date="2023-03" db="EMBL/GenBank/DDBJ databases">
        <title>Genome insight into feeding habits of ladybird beetles.</title>
        <authorList>
            <person name="Li H.-S."/>
            <person name="Huang Y.-H."/>
            <person name="Pang H."/>
        </authorList>
    </citation>
    <scope>NUCLEOTIDE SEQUENCE [LARGE SCALE GENOMIC DNA]</scope>
    <source>
        <strain evidence="1">SYSU_2023b</strain>
        <tissue evidence="1">Whole body</tissue>
    </source>
</reference>
<evidence type="ECO:0000313" key="1">
    <source>
        <dbReference type="EMBL" id="KAK9882587.1"/>
    </source>
</evidence>
<dbReference type="EMBL" id="JARQZJ010000078">
    <property type="protein sequence ID" value="KAK9882587.1"/>
    <property type="molecule type" value="Genomic_DNA"/>
</dbReference>
<keyword evidence="2" id="KW-1185">Reference proteome</keyword>